<organism evidence="1">
    <name type="scientific">freshwater metagenome</name>
    <dbReference type="NCBI Taxonomy" id="449393"/>
    <lineage>
        <taxon>unclassified sequences</taxon>
        <taxon>metagenomes</taxon>
        <taxon>ecological metagenomes</taxon>
    </lineage>
</organism>
<dbReference type="AlphaFoldDB" id="A0A6J7GPT5"/>
<gene>
    <name evidence="1" type="ORF">UFOPK3564_00904</name>
</gene>
<accession>A0A6J7GPT5</accession>
<name>A0A6J7GPT5_9ZZZZ</name>
<evidence type="ECO:0000313" key="1">
    <source>
        <dbReference type="EMBL" id="CAB4906263.1"/>
    </source>
</evidence>
<sequence length="79" mass="8059">MSTTGPKIVAAVMALDTAPIVKRIKADIAEGAERATWSVGHLVTEAYAAGVQAGYRQAMTDAADAADGQMQRNAGGPDA</sequence>
<reference evidence="1" key="1">
    <citation type="submission" date="2020-05" db="EMBL/GenBank/DDBJ databases">
        <authorList>
            <person name="Chiriac C."/>
            <person name="Salcher M."/>
            <person name="Ghai R."/>
            <person name="Kavagutti S V."/>
        </authorList>
    </citation>
    <scope>NUCLEOTIDE SEQUENCE</scope>
</reference>
<proteinExistence type="predicted"/>
<protein>
    <submittedName>
        <fullName evidence="1">Unannotated protein</fullName>
    </submittedName>
</protein>
<dbReference type="EMBL" id="CAFBMK010000036">
    <property type="protein sequence ID" value="CAB4906263.1"/>
    <property type="molecule type" value="Genomic_DNA"/>
</dbReference>